<organism evidence="2">
    <name type="scientific">Ignisphaera aggregans</name>
    <dbReference type="NCBI Taxonomy" id="334771"/>
    <lineage>
        <taxon>Archaea</taxon>
        <taxon>Thermoproteota</taxon>
        <taxon>Thermoprotei</taxon>
        <taxon>Desulfurococcales</taxon>
        <taxon>Desulfurococcaceae</taxon>
        <taxon>Ignisphaera</taxon>
    </lineage>
</organism>
<protein>
    <recommendedName>
        <fullName evidence="1">KaiC-like domain-containing protein</fullName>
    </recommendedName>
</protein>
<proteinExistence type="predicted"/>
<feature type="domain" description="KaiC-like" evidence="1">
    <location>
        <begin position="9"/>
        <end position="93"/>
    </location>
</feature>
<dbReference type="EMBL" id="DRZI01000002">
    <property type="protein sequence ID" value="HHP81032.1"/>
    <property type="molecule type" value="Genomic_DNA"/>
</dbReference>
<dbReference type="Pfam" id="PF06745">
    <property type="entry name" value="ATPase"/>
    <property type="match status" value="1"/>
</dbReference>
<dbReference type="InterPro" id="IPR027417">
    <property type="entry name" value="P-loop_NTPase"/>
</dbReference>
<accession>A0A7C5TEL6</accession>
<comment type="caution">
    <text evidence="2">The sequence shown here is derived from an EMBL/GenBank/DDBJ whole genome shotgun (WGS) entry which is preliminary data.</text>
</comment>
<dbReference type="AlphaFoldDB" id="A0A7C5TEL6"/>
<sequence>MMLKLEQYFRISFFELPKLINGLAVLVAEIPLARERIELGDIEFIADTILIMRHKVTGRLLRRELEIRKARGAPISVAKIYFTISEGYGIKAYIPLRLSEIPSPNISNIIRLPCREVEDFLYPIYAGETIYVSYPSHLFPLPPLLMAIAVAVANKAKLLVISYEASSEYIWHRITEAIKRYLKVDVSPSRVKDALKDYVVIEAYSPATYVSDELYYIALNSVQRIKPHTVAILGASFIVMGGFEEYIKKYGDLILNLMLYFRKLGITTIIFGSYQEDLYRFYTHVADIIIKTEVIKTENGEELEHIIARKGSPTMIAKDYIFNTCLEKTIKTIYSLAEYYL</sequence>
<name>A0A7C5TEL6_9CREN</name>
<evidence type="ECO:0000259" key="1">
    <source>
        <dbReference type="Pfam" id="PF06745"/>
    </source>
</evidence>
<dbReference type="InterPro" id="IPR014774">
    <property type="entry name" value="KaiC-like_dom"/>
</dbReference>
<evidence type="ECO:0000313" key="2">
    <source>
        <dbReference type="EMBL" id="HHP81032.1"/>
    </source>
</evidence>
<reference evidence="2" key="1">
    <citation type="journal article" date="2020" name="mSystems">
        <title>Genome- and Community-Level Interaction Insights into Carbon Utilization and Element Cycling Functions of Hydrothermarchaeota in Hydrothermal Sediment.</title>
        <authorList>
            <person name="Zhou Z."/>
            <person name="Liu Y."/>
            <person name="Xu W."/>
            <person name="Pan J."/>
            <person name="Luo Z.H."/>
            <person name="Li M."/>
        </authorList>
    </citation>
    <scope>NUCLEOTIDE SEQUENCE [LARGE SCALE GENOMIC DNA]</scope>
    <source>
        <strain evidence="2">SpSt-1121</strain>
    </source>
</reference>
<gene>
    <name evidence="2" type="ORF">ENM84_00050</name>
</gene>
<dbReference type="Gene3D" id="3.40.50.300">
    <property type="entry name" value="P-loop containing nucleotide triphosphate hydrolases"/>
    <property type="match status" value="2"/>
</dbReference>